<reference evidence="4" key="2">
    <citation type="submission" date="2015-06" db="EMBL/GenBank/DDBJ databases">
        <title>Salimicrobium jeotgali MJ3, isolated from Myulchi jeot, a traditional Korean fermented seafood.</title>
        <authorList>
            <person name="Kim K.H."/>
            <person name="Jeon C.O."/>
            <person name="Jin H.M."/>
        </authorList>
    </citation>
    <scope>NUCLEOTIDE SEQUENCE [LARGE SCALE GENOMIC DNA]</scope>
    <source>
        <strain evidence="4">MJ3</strain>
    </source>
</reference>
<dbReference type="Proteomes" id="UP000092654">
    <property type="component" value="Chromosome"/>
</dbReference>
<dbReference type="AlphaFoldDB" id="K2G5F5"/>
<evidence type="ECO:0000313" key="4">
    <source>
        <dbReference type="Proteomes" id="UP000092654"/>
    </source>
</evidence>
<dbReference type="EMBL" id="CP011361">
    <property type="protein sequence ID" value="AKG05539.1"/>
    <property type="molecule type" value="Genomic_DNA"/>
</dbReference>
<name>K2G5F5_9BACI</name>
<gene>
    <name evidence="1" type="ORF">AAV35_012790</name>
    <name evidence="2" type="ORF">MJ3_13544</name>
</gene>
<reference evidence="1" key="3">
    <citation type="submission" date="2016-11" db="EMBL/GenBank/DDBJ databases">
        <title>Salimicrobium jeotgali MJ3, isolated from Myulchi jeot, a traditional Korean fermented seafood.</title>
        <authorList>
            <person name="Kim K.H."/>
            <person name="Jeon C.O."/>
            <person name="Jin H.M."/>
        </authorList>
    </citation>
    <scope>NUCLEOTIDE SEQUENCE</scope>
    <source>
        <strain evidence="1">MJ3</strain>
    </source>
</reference>
<sequence length="82" mass="9514">MSERKAMTNEQFNAFMKRCKTEWGVRYVRPTIHPRAGVITCLDIITSEEVKQLTITNNPDPDFNLTEAAHEYLDKRKGEVTK</sequence>
<dbReference type="RefSeq" id="WP_008592638.1">
    <property type="nucleotide sequence ID" value="NZ_AMPQ01000045.1"/>
</dbReference>
<dbReference type="Proteomes" id="UP000011746">
    <property type="component" value="Unassembled WGS sequence"/>
</dbReference>
<proteinExistence type="predicted"/>
<evidence type="ECO:0000313" key="3">
    <source>
        <dbReference type="Proteomes" id="UP000011746"/>
    </source>
</evidence>
<keyword evidence="3" id="KW-1185">Reference proteome</keyword>
<dbReference type="STRING" id="1230341.AAV35_012790"/>
<evidence type="ECO:0000313" key="1">
    <source>
        <dbReference type="EMBL" id="AKG05539.1"/>
    </source>
</evidence>
<evidence type="ECO:0000313" key="2">
    <source>
        <dbReference type="EMBL" id="EKE30468.1"/>
    </source>
</evidence>
<organism evidence="2 3">
    <name type="scientific">Salimicrobium jeotgali</name>
    <dbReference type="NCBI Taxonomy" id="1230341"/>
    <lineage>
        <taxon>Bacteria</taxon>
        <taxon>Bacillati</taxon>
        <taxon>Bacillota</taxon>
        <taxon>Bacilli</taxon>
        <taxon>Bacillales</taxon>
        <taxon>Bacillaceae</taxon>
        <taxon>Salimicrobium</taxon>
    </lineage>
</organism>
<dbReference type="EMBL" id="AMPQ01000045">
    <property type="protein sequence ID" value="EKE30468.1"/>
    <property type="molecule type" value="Genomic_DNA"/>
</dbReference>
<accession>K2G5F5</accession>
<dbReference type="KEGG" id="sje:AAV35_012790"/>
<dbReference type="OrthoDB" id="2940427at2"/>
<reference evidence="2 3" key="1">
    <citation type="journal article" date="2012" name="J. Bacteriol.">
        <title>Draft Genome Sequence of Salimicrobium sp. Strain MJ3, Isolated from Myulchi-Jeot, Korean Fermented Seafood.</title>
        <authorList>
            <person name="Lee S.H."/>
            <person name="Jung J.Y."/>
            <person name="Jeon C.O."/>
        </authorList>
    </citation>
    <scope>NUCLEOTIDE SEQUENCE [LARGE SCALE GENOMIC DNA]</scope>
    <source>
        <strain evidence="2 3">MJ3</strain>
    </source>
</reference>
<protein>
    <submittedName>
        <fullName evidence="2">Uncharacterized protein</fullName>
    </submittedName>
</protein>